<dbReference type="Pfam" id="PF14534">
    <property type="entry name" value="DUF4440"/>
    <property type="match status" value="1"/>
</dbReference>
<keyword evidence="4" id="KW-1185">Reference proteome</keyword>
<name>A0A0E9N577_9BACT</name>
<dbReference type="SUPFAM" id="SSF54427">
    <property type="entry name" value="NTF2-like"/>
    <property type="match status" value="1"/>
</dbReference>
<dbReference type="AlphaFoldDB" id="A0A0E9N577"/>
<dbReference type="InterPro" id="IPR032710">
    <property type="entry name" value="NTF2-like_dom_sf"/>
</dbReference>
<sequence>MTFKLTTMHRKLYLLLIAIACSAILMAQQQTSSSLPDAVDALNKAILDADSSALARLTDKRLTYGHSVGRIEDRDQFIRALVSGGADFKTLQVADQTILYSGNTGVVRHVLTAVIVDKGNEINLKLAVLQVWEKQKSGWKLLARQASKLP</sequence>
<keyword evidence="1" id="KW-0732">Signal</keyword>
<protein>
    <recommendedName>
        <fullName evidence="2">DUF4440 domain-containing protein</fullName>
    </recommendedName>
</protein>
<feature type="signal peptide" evidence="1">
    <location>
        <begin position="1"/>
        <end position="27"/>
    </location>
</feature>
<accession>A0A0E9N577</accession>
<dbReference type="Gene3D" id="3.10.450.50">
    <property type="match status" value="1"/>
</dbReference>
<dbReference type="InterPro" id="IPR027843">
    <property type="entry name" value="DUF4440"/>
</dbReference>
<comment type="caution">
    <text evidence="3">The sequence shown here is derived from an EMBL/GenBank/DDBJ whole genome shotgun (WGS) entry which is preliminary data.</text>
</comment>
<gene>
    <name evidence="3" type="ORF">FPE01S_04_00940</name>
</gene>
<evidence type="ECO:0000313" key="4">
    <source>
        <dbReference type="Proteomes" id="UP000033121"/>
    </source>
</evidence>
<organism evidence="3 4">
    <name type="scientific">Flavihumibacter petaseus NBRC 106054</name>
    <dbReference type="NCBI Taxonomy" id="1220578"/>
    <lineage>
        <taxon>Bacteria</taxon>
        <taxon>Pseudomonadati</taxon>
        <taxon>Bacteroidota</taxon>
        <taxon>Chitinophagia</taxon>
        <taxon>Chitinophagales</taxon>
        <taxon>Chitinophagaceae</taxon>
        <taxon>Flavihumibacter</taxon>
    </lineage>
</organism>
<proteinExistence type="predicted"/>
<feature type="chain" id="PRO_5002429956" description="DUF4440 domain-containing protein" evidence="1">
    <location>
        <begin position="28"/>
        <end position="150"/>
    </location>
</feature>
<dbReference type="Proteomes" id="UP000033121">
    <property type="component" value="Unassembled WGS sequence"/>
</dbReference>
<evidence type="ECO:0000313" key="3">
    <source>
        <dbReference type="EMBL" id="GAO44851.1"/>
    </source>
</evidence>
<evidence type="ECO:0000259" key="2">
    <source>
        <dbReference type="Pfam" id="PF14534"/>
    </source>
</evidence>
<reference evidence="3 4" key="1">
    <citation type="submission" date="2015-04" db="EMBL/GenBank/DDBJ databases">
        <title>Whole genome shotgun sequence of Flavihumibacter petaseus NBRC 106054.</title>
        <authorList>
            <person name="Miyazawa S."/>
            <person name="Hosoyama A."/>
            <person name="Hashimoto M."/>
            <person name="Noguchi M."/>
            <person name="Tsuchikane K."/>
            <person name="Ohji S."/>
            <person name="Yamazoe A."/>
            <person name="Ichikawa N."/>
            <person name="Kimura A."/>
            <person name="Fujita N."/>
        </authorList>
    </citation>
    <scope>NUCLEOTIDE SEQUENCE [LARGE SCALE GENOMIC DNA]</scope>
    <source>
        <strain evidence="3 4">NBRC 106054</strain>
    </source>
</reference>
<evidence type="ECO:0000256" key="1">
    <source>
        <dbReference type="SAM" id="SignalP"/>
    </source>
</evidence>
<dbReference type="EMBL" id="BBWV01000004">
    <property type="protein sequence ID" value="GAO44851.1"/>
    <property type="molecule type" value="Genomic_DNA"/>
</dbReference>
<feature type="domain" description="DUF4440" evidence="2">
    <location>
        <begin position="39"/>
        <end position="141"/>
    </location>
</feature>
<dbReference type="STRING" id="1220578.FPE01S_04_00940"/>